<evidence type="ECO:0000256" key="1">
    <source>
        <dbReference type="SAM" id="MobiDB-lite"/>
    </source>
</evidence>
<proteinExistence type="predicted"/>
<dbReference type="Proteomes" id="UP000243650">
    <property type="component" value="Unassembled WGS sequence"/>
</dbReference>
<keyword evidence="2" id="KW-0472">Membrane</keyword>
<sequence length="449" mass="51872">MTHRDVEEAKSRRPSRAAADRSLAAFYDGLQSAEPPPKRKPPKLFIGGAAAACAILGALIIVPGDFNLPQPGENDEPEDVEEIEEDENDVEENEQDPEMEYSETEDIELDRAYNPHNKSFGNVGSSFQEWQNYLIPLSWDDAGSMQNEFTVINRYENNDNWMEIQLFSKEADQEVFDEYLSEVLERVNGNEELLVNGEQVLDQIITHEANLFDNNSEIAKQHKDRLKKSDIQGLEVYTFKDPDNNKFLEVYTGSIYHTPFILSSSFELDRSENWQNSWITLSSLAKHEDYAAVPLINDTNYTTNFDRLEEAVINFNGYNADFSPEVKLHYFDELDMHTYIPADAKVHKEEYDHSIIWYINYVYNGEEEEIFHGTFKKGSTFDEIKDELNEVLPDVKGSEDNFQTVGKGAVKREYSLVREAKEELSEPRFLNILLQMREYEEMKADEVPK</sequence>
<evidence type="ECO:0000313" key="4">
    <source>
        <dbReference type="Proteomes" id="UP000243650"/>
    </source>
</evidence>
<dbReference type="OrthoDB" id="2876983at2"/>
<accession>A0A2P6MJ64</accession>
<feature type="compositionally biased region" description="Basic and acidic residues" evidence="1">
    <location>
        <begin position="1"/>
        <end position="11"/>
    </location>
</feature>
<comment type="caution">
    <text evidence="3">The sequence shown here is derived from an EMBL/GenBank/DDBJ whole genome shotgun (WGS) entry which is preliminary data.</text>
</comment>
<dbReference type="EMBL" id="PVNS01000004">
    <property type="protein sequence ID" value="PRO66322.1"/>
    <property type="molecule type" value="Genomic_DNA"/>
</dbReference>
<keyword evidence="4" id="KW-1185">Reference proteome</keyword>
<name>A0A2P6MJ64_ALKUR</name>
<reference evidence="3 4" key="1">
    <citation type="submission" date="2018-03" db="EMBL/GenBank/DDBJ databases">
        <title>Bacillus urumqiensis sp. nov., a moderately haloalkaliphilic bacterium isolated from a salt lake.</title>
        <authorList>
            <person name="Zhao B."/>
            <person name="Liao Z."/>
        </authorList>
    </citation>
    <scope>NUCLEOTIDE SEQUENCE [LARGE SCALE GENOMIC DNA]</scope>
    <source>
        <strain evidence="3 4">BZ-SZ-XJ18</strain>
    </source>
</reference>
<protein>
    <submittedName>
        <fullName evidence="3">Uncharacterized protein</fullName>
    </submittedName>
</protein>
<feature type="region of interest" description="Disordered" evidence="1">
    <location>
        <begin position="67"/>
        <end position="103"/>
    </location>
</feature>
<feature type="transmembrane region" description="Helical" evidence="2">
    <location>
        <begin position="44"/>
        <end position="62"/>
    </location>
</feature>
<dbReference type="RefSeq" id="WP_105958512.1">
    <property type="nucleotide sequence ID" value="NZ_PVNS01000004.1"/>
</dbReference>
<evidence type="ECO:0000313" key="3">
    <source>
        <dbReference type="EMBL" id="PRO66322.1"/>
    </source>
</evidence>
<keyword evidence="2" id="KW-0812">Transmembrane</keyword>
<organism evidence="3 4">
    <name type="scientific">Alkalicoccus urumqiensis</name>
    <name type="common">Bacillus urumqiensis</name>
    <dbReference type="NCBI Taxonomy" id="1548213"/>
    <lineage>
        <taxon>Bacteria</taxon>
        <taxon>Bacillati</taxon>
        <taxon>Bacillota</taxon>
        <taxon>Bacilli</taxon>
        <taxon>Bacillales</taxon>
        <taxon>Bacillaceae</taxon>
        <taxon>Alkalicoccus</taxon>
    </lineage>
</organism>
<gene>
    <name evidence="3" type="ORF">C6I21_05830</name>
</gene>
<evidence type="ECO:0000256" key="2">
    <source>
        <dbReference type="SAM" id="Phobius"/>
    </source>
</evidence>
<dbReference type="AlphaFoldDB" id="A0A2P6MJ64"/>
<feature type="region of interest" description="Disordered" evidence="1">
    <location>
        <begin position="1"/>
        <end position="22"/>
    </location>
</feature>
<keyword evidence="2" id="KW-1133">Transmembrane helix</keyword>
<feature type="compositionally biased region" description="Acidic residues" evidence="1">
    <location>
        <begin position="73"/>
        <end position="103"/>
    </location>
</feature>